<keyword evidence="3" id="KW-1185">Reference proteome</keyword>
<dbReference type="EMBL" id="BPQR01000016">
    <property type="protein sequence ID" value="GJE05703.1"/>
    <property type="molecule type" value="Genomic_DNA"/>
</dbReference>
<proteinExistence type="predicted"/>
<organism evidence="2 3">
    <name type="scientific">Methylobacterium jeotgali</name>
    <dbReference type="NCBI Taxonomy" id="381630"/>
    <lineage>
        <taxon>Bacteria</taxon>
        <taxon>Pseudomonadati</taxon>
        <taxon>Pseudomonadota</taxon>
        <taxon>Alphaproteobacteria</taxon>
        <taxon>Hyphomicrobiales</taxon>
        <taxon>Methylobacteriaceae</taxon>
        <taxon>Methylobacterium</taxon>
    </lineage>
</organism>
<dbReference type="Proteomes" id="UP001055102">
    <property type="component" value="Unassembled WGS sequence"/>
</dbReference>
<gene>
    <name evidence="2" type="ORF">AOPFMNJM_1009</name>
</gene>
<protein>
    <submittedName>
        <fullName evidence="2">Uncharacterized protein</fullName>
    </submittedName>
</protein>
<reference evidence="2" key="2">
    <citation type="submission" date="2021-08" db="EMBL/GenBank/DDBJ databases">
        <authorList>
            <person name="Tani A."/>
            <person name="Ola A."/>
            <person name="Ogura Y."/>
            <person name="Katsura K."/>
            <person name="Hayashi T."/>
        </authorList>
    </citation>
    <scope>NUCLEOTIDE SEQUENCE</scope>
    <source>
        <strain evidence="2">LMG 23639</strain>
    </source>
</reference>
<feature type="region of interest" description="Disordered" evidence="1">
    <location>
        <begin position="1"/>
        <end position="68"/>
    </location>
</feature>
<evidence type="ECO:0000256" key="1">
    <source>
        <dbReference type="SAM" id="MobiDB-lite"/>
    </source>
</evidence>
<reference evidence="2" key="1">
    <citation type="journal article" date="2021" name="Front. Microbiol.">
        <title>Comprehensive Comparative Genomics and Phenotyping of Methylobacterium Species.</title>
        <authorList>
            <person name="Alessa O."/>
            <person name="Ogura Y."/>
            <person name="Fujitani Y."/>
            <person name="Takami H."/>
            <person name="Hayashi T."/>
            <person name="Sahin N."/>
            <person name="Tani A."/>
        </authorList>
    </citation>
    <scope>NUCLEOTIDE SEQUENCE</scope>
    <source>
        <strain evidence="2">LMG 23639</strain>
    </source>
</reference>
<sequence>MTNANMVSPKASGLPTEPNRTPQPSVPAPEDSPVPATTEDPIDSPQPNESGQRAAPDERHSGLSTDRR</sequence>
<accession>A0ABQ4SUZ3</accession>
<dbReference type="RefSeq" id="WP_238274368.1">
    <property type="nucleotide sequence ID" value="NZ_BPQR01000016.1"/>
</dbReference>
<comment type="caution">
    <text evidence="2">The sequence shown here is derived from an EMBL/GenBank/DDBJ whole genome shotgun (WGS) entry which is preliminary data.</text>
</comment>
<evidence type="ECO:0000313" key="3">
    <source>
        <dbReference type="Proteomes" id="UP001055102"/>
    </source>
</evidence>
<evidence type="ECO:0000313" key="2">
    <source>
        <dbReference type="EMBL" id="GJE05703.1"/>
    </source>
</evidence>
<name>A0ABQ4SUZ3_9HYPH</name>
<feature type="compositionally biased region" description="Basic and acidic residues" evidence="1">
    <location>
        <begin position="55"/>
        <end position="68"/>
    </location>
</feature>